<dbReference type="RefSeq" id="WP_154504054.1">
    <property type="nucleotide sequence ID" value="NZ_VUMN01000010.1"/>
</dbReference>
<evidence type="ECO:0000313" key="2">
    <source>
        <dbReference type="Proteomes" id="UP000461880"/>
    </source>
</evidence>
<dbReference type="Proteomes" id="UP000461880">
    <property type="component" value="Unassembled WGS sequence"/>
</dbReference>
<dbReference type="AlphaFoldDB" id="A0A7X2TF71"/>
<name>A0A7X2TF71_9FIRM</name>
<evidence type="ECO:0000313" key="1">
    <source>
        <dbReference type="EMBL" id="MSS58337.1"/>
    </source>
</evidence>
<proteinExistence type="predicted"/>
<sequence length="374" mass="42105">MKRLDALLVSAVVLSGCTAKKQDPVISSFLKAGSDDIVLIQSLKSMDFSSPLHKNDSDFSEDFKPYINEINQNWDELLSNTRAILKEADLQPAENGSSVSLTASYSFEWNGNYQVAIFPEGYLRINHHEEASLYQTDSAAAIIEACESAVQKYESFAVQFEKSGIPKANGILTAITKNDQENAAGIYLQCKDQSIDLAAELNEISWCSEYQEVTAYYEKSEAPIGSEPNWHPGRLLMAIPSDNFYQKETTLQDLLHFQPDSIETAYSLMNGYLKYIISDEEEIENYIMRISHIPFYSDGVWLGSAGTPVVYVTFSQGDSYLKLSDGDYLEIVSSEDSEPRTYYFRLNQSSFINQETISYMNAHLDDLFFSPSLN</sequence>
<accession>A0A7X2TF71</accession>
<organism evidence="1 2">
    <name type="scientific">Stecheria intestinalis</name>
    <dbReference type="NCBI Taxonomy" id="2606630"/>
    <lineage>
        <taxon>Bacteria</taxon>
        <taxon>Bacillati</taxon>
        <taxon>Bacillota</taxon>
        <taxon>Erysipelotrichia</taxon>
        <taxon>Erysipelotrichales</taxon>
        <taxon>Erysipelotrichaceae</taxon>
        <taxon>Stecheria</taxon>
    </lineage>
</organism>
<keyword evidence="2" id="KW-1185">Reference proteome</keyword>
<dbReference type="PROSITE" id="PS51257">
    <property type="entry name" value="PROKAR_LIPOPROTEIN"/>
    <property type="match status" value="1"/>
</dbReference>
<protein>
    <submittedName>
        <fullName evidence="1">Uncharacterized protein</fullName>
    </submittedName>
</protein>
<gene>
    <name evidence="1" type="ORF">FYJ51_05405</name>
</gene>
<reference evidence="1 2" key="1">
    <citation type="submission" date="2019-08" db="EMBL/GenBank/DDBJ databases">
        <title>In-depth cultivation of the pig gut microbiome towards novel bacterial diversity and tailored functional studies.</title>
        <authorList>
            <person name="Wylensek D."/>
            <person name="Hitch T.C.A."/>
            <person name="Clavel T."/>
        </authorList>
    </citation>
    <scope>NUCLEOTIDE SEQUENCE [LARGE SCALE GENOMIC DNA]</scope>
    <source>
        <strain evidence="1 2">Oil+RF-744-GAM-WT-6</strain>
    </source>
</reference>
<comment type="caution">
    <text evidence="1">The sequence shown here is derived from an EMBL/GenBank/DDBJ whole genome shotgun (WGS) entry which is preliminary data.</text>
</comment>
<dbReference type="EMBL" id="VUMN01000010">
    <property type="protein sequence ID" value="MSS58337.1"/>
    <property type="molecule type" value="Genomic_DNA"/>
</dbReference>